<dbReference type="GO" id="GO:0006508">
    <property type="term" value="P:proteolysis"/>
    <property type="evidence" value="ECO:0007669"/>
    <property type="project" value="InterPro"/>
</dbReference>
<dbReference type="InterPro" id="IPR002138">
    <property type="entry name" value="Pept_C14_p10"/>
</dbReference>
<dbReference type="GO" id="GO:0004197">
    <property type="term" value="F:cysteine-type endopeptidase activity"/>
    <property type="evidence" value="ECO:0007669"/>
    <property type="project" value="InterPro"/>
</dbReference>
<dbReference type="Pfam" id="PF00656">
    <property type="entry name" value="Peptidase_C14"/>
    <property type="match status" value="1"/>
</dbReference>
<comment type="caution">
    <text evidence="2">The sequence shown here is derived from an EMBL/GenBank/DDBJ whole genome shotgun (WGS) entry which is preliminary data.</text>
</comment>
<dbReference type="InterPro" id="IPR011600">
    <property type="entry name" value="Pept_C14_caspase"/>
</dbReference>
<dbReference type="Gene3D" id="3.30.70.1470">
    <property type="entry name" value="Caspase-like"/>
    <property type="match status" value="1"/>
</dbReference>
<organism evidence="2 3">
    <name type="scientific">Araneus ventricosus</name>
    <name type="common">Orbweaver spider</name>
    <name type="synonym">Epeira ventricosa</name>
    <dbReference type="NCBI Taxonomy" id="182803"/>
    <lineage>
        <taxon>Eukaryota</taxon>
        <taxon>Metazoa</taxon>
        <taxon>Ecdysozoa</taxon>
        <taxon>Arthropoda</taxon>
        <taxon>Chelicerata</taxon>
        <taxon>Arachnida</taxon>
        <taxon>Araneae</taxon>
        <taxon>Araneomorphae</taxon>
        <taxon>Entelegynae</taxon>
        <taxon>Araneoidea</taxon>
        <taxon>Araneidae</taxon>
        <taxon>Araneus</taxon>
    </lineage>
</organism>
<dbReference type="AlphaFoldDB" id="A0A4Y2B828"/>
<sequence>MISLAISTKRGSCTSVASVPNFSTSSAGFCTTSRLNGMSKPLVFIAAQRVWNVRTNRTIYIDYKDTFWEGFGGRTLIPQVPIQHPTLNTQVPASRHSKNIALRSDVLLFNSSIEGFASFREGNSSWFIDALVSNMEMYGEELTITNVLTKVNNDVTKKEGALMNTNVTKCKQTPVGYNTLKYELKLKKIV</sequence>
<dbReference type="SUPFAM" id="SSF52129">
    <property type="entry name" value="Caspase-like"/>
    <property type="match status" value="1"/>
</dbReference>
<keyword evidence="3" id="KW-1185">Reference proteome</keyword>
<dbReference type="InterPro" id="IPR029030">
    <property type="entry name" value="Caspase-like_dom_sf"/>
</dbReference>
<evidence type="ECO:0000313" key="2">
    <source>
        <dbReference type="EMBL" id="GBL87549.1"/>
    </source>
</evidence>
<proteinExistence type="predicted"/>
<name>A0A4Y2B828_ARAVE</name>
<accession>A0A4Y2B828</accession>
<dbReference type="Proteomes" id="UP000499080">
    <property type="component" value="Unassembled WGS sequence"/>
</dbReference>
<protein>
    <recommendedName>
        <fullName evidence="1">Caspase family p10 domain-containing protein</fullName>
    </recommendedName>
</protein>
<evidence type="ECO:0000259" key="1">
    <source>
        <dbReference type="PROSITE" id="PS50207"/>
    </source>
</evidence>
<dbReference type="PROSITE" id="PS50207">
    <property type="entry name" value="CASPASE_P10"/>
    <property type="match status" value="1"/>
</dbReference>
<evidence type="ECO:0000313" key="3">
    <source>
        <dbReference type="Proteomes" id="UP000499080"/>
    </source>
</evidence>
<feature type="domain" description="Caspase family p10" evidence="1">
    <location>
        <begin position="96"/>
        <end position="188"/>
    </location>
</feature>
<gene>
    <name evidence="2" type="ORF">AVEN_165161_1</name>
</gene>
<dbReference type="EMBL" id="BGPR01000054">
    <property type="protein sequence ID" value="GBL87549.1"/>
    <property type="molecule type" value="Genomic_DNA"/>
</dbReference>
<reference evidence="2 3" key="1">
    <citation type="journal article" date="2019" name="Sci. Rep.">
        <title>Orb-weaving spider Araneus ventricosus genome elucidates the spidroin gene catalogue.</title>
        <authorList>
            <person name="Kono N."/>
            <person name="Nakamura H."/>
            <person name="Ohtoshi R."/>
            <person name="Moran D.A.P."/>
            <person name="Shinohara A."/>
            <person name="Yoshida Y."/>
            <person name="Fujiwara M."/>
            <person name="Mori M."/>
            <person name="Tomita M."/>
            <person name="Arakawa K."/>
        </authorList>
    </citation>
    <scope>NUCLEOTIDE SEQUENCE [LARGE SCALE GENOMIC DNA]</scope>
</reference>